<keyword evidence="2" id="KW-0560">Oxidoreductase</keyword>
<evidence type="ECO:0000256" key="1">
    <source>
        <dbReference type="SAM" id="Coils"/>
    </source>
</evidence>
<evidence type="ECO:0000313" key="2">
    <source>
        <dbReference type="EMBL" id="MED6119110.1"/>
    </source>
</evidence>
<keyword evidence="3" id="KW-1185">Reference proteome</keyword>
<keyword evidence="2" id="KW-0946">Virion</keyword>
<sequence length="69" mass="8127">AIVYPLKVEEGEKSMMEESITFVEMYPRKMSMDLELANLKKLSDDRQHLEDLEKEANKWETKPLDQILA</sequence>
<comment type="caution">
    <text evidence="2">The sequence shown here is derived from an EMBL/GenBank/DDBJ whole genome shotgun (WGS) entry which is preliminary data.</text>
</comment>
<evidence type="ECO:0000313" key="3">
    <source>
        <dbReference type="Proteomes" id="UP001341840"/>
    </source>
</evidence>
<accession>A0ABU6R3Y5</accession>
<name>A0ABU6R3Y5_9FABA</name>
<keyword evidence="1" id="KW-0175">Coiled coil</keyword>
<feature type="coiled-coil region" evidence="1">
    <location>
        <begin position="32"/>
        <end position="62"/>
    </location>
</feature>
<dbReference type="GO" id="GO:0045486">
    <property type="term" value="F:flavanone 3-dioxygenase activity"/>
    <property type="evidence" value="ECO:0007669"/>
    <property type="project" value="UniProtKB-EC"/>
</dbReference>
<dbReference type="EC" id="1.14.11.9" evidence="2"/>
<proteinExistence type="predicted"/>
<dbReference type="EMBL" id="JASCZI010030228">
    <property type="protein sequence ID" value="MED6119110.1"/>
    <property type="molecule type" value="Genomic_DNA"/>
</dbReference>
<keyword evidence="2" id="KW-0261">Viral envelope protein</keyword>
<gene>
    <name evidence="2" type="primary">F3H_1</name>
    <name evidence="2" type="ORF">PIB30_008919</name>
</gene>
<feature type="non-terminal residue" evidence="2">
    <location>
        <position position="1"/>
    </location>
</feature>
<dbReference type="Proteomes" id="UP001341840">
    <property type="component" value="Unassembled WGS sequence"/>
</dbReference>
<reference evidence="2 3" key="1">
    <citation type="journal article" date="2023" name="Plants (Basel)">
        <title>Bridging the Gap: Combining Genomics and Transcriptomics Approaches to Understand Stylosanthes scabra, an Orphan Legume from the Brazilian Caatinga.</title>
        <authorList>
            <person name="Ferreira-Neto J.R.C."/>
            <person name="da Silva M.D."/>
            <person name="Binneck E."/>
            <person name="de Melo N.F."/>
            <person name="da Silva R.H."/>
            <person name="de Melo A.L.T.M."/>
            <person name="Pandolfi V."/>
            <person name="Bustamante F.O."/>
            <person name="Brasileiro-Vidal A.C."/>
            <person name="Benko-Iseppon A.M."/>
        </authorList>
    </citation>
    <scope>NUCLEOTIDE SEQUENCE [LARGE SCALE GENOMIC DNA]</scope>
    <source>
        <tissue evidence="2">Leaves</tissue>
    </source>
</reference>
<protein>
    <submittedName>
        <fullName evidence="2">Envelope glycoprotein gp160</fullName>
        <ecNumber evidence="2">1.14.11.9</ecNumber>
    </submittedName>
</protein>
<organism evidence="2 3">
    <name type="scientific">Stylosanthes scabra</name>
    <dbReference type="NCBI Taxonomy" id="79078"/>
    <lineage>
        <taxon>Eukaryota</taxon>
        <taxon>Viridiplantae</taxon>
        <taxon>Streptophyta</taxon>
        <taxon>Embryophyta</taxon>
        <taxon>Tracheophyta</taxon>
        <taxon>Spermatophyta</taxon>
        <taxon>Magnoliopsida</taxon>
        <taxon>eudicotyledons</taxon>
        <taxon>Gunneridae</taxon>
        <taxon>Pentapetalae</taxon>
        <taxon>rosids</taxon>
        <taxon>fabids</taxon>
        <taxon>Fabales</taxon>
        <taxon>Fabaceae</taxon>
        <taxon>Papilionoideae</taxon>
        <taxon>50 kb inversion clade</taxon>
        <taxon>dalbergioids sensu lato</taxon>
        <taxon>Dalbergieae</taxon>
        <taxon>Pterocarpus clade</taxon>
        <taxon>Stylosanthes</taxon>
    </lineage>
</organism>